<reference evidence="4 5" key="1">
    <citation type="submission" date="2018-12" db="EMBL/GenBank/DDBJ databases">
        <title>Cadmium resistance mechanism in endophytic bacteria Burkholderia cenocepacia YG-3.</title>
        <authorList>
            <person name="Zhang X."/>
            <person name="Wang X."/>
            <person name="Zhu Y."/>
        </authorList>
    </citation>
    <scope>NUCLEOTIDE SEQUENCE [LARGE SCALE GENOMIC DNA]</scope>
    <source>
        <strain evidence="4 5">YG-3</strain>
    </source>
</reference>
<evidence type="ECO:0000256" key="2">
    <source>
        <dbReference type="ARBA" id="ARBA00022553"/>
    </source>
</evidence>
<dbReference type="InterPro" id="IPR010071">
    <property type="entry name" value="AA_adenyl_dom"/>
</dbReference>
<dbReference type="SMART" id="SM00823">
    <property type="entry name" value="PKS_PP"/>
    <property type="match status" value="1"/>
</dbReference>
<organism evidence="4 5">
    <name type="scientific">Burkholderia cenocepacia</name>
    <dbReference type="NCBI Taxonomy" id="95486"/>
    <lineage>
        <taxon>Bacteria</taxon>
        <taxon>Pseudomonadati</taxon>
        <taxon>Pseudomonadota</taxon>
        <taxon>Betaproteobacteria</taxon>
        <taxon>Burkholderiales</taxon>
        <taxon>Burkholderiaceae</taxon>
        <taxon>Burkholderia</taxon>
        <taxon>Burkholderia cepacia complex</taxon>
    </lineage>
</organism>
<dbReference type="CDD" id="cd05235">
    <property type="entry name" value="SDR_e1"/>
    <property type="match status" value="1"/>
</dbReference>
<dbReference type="PROSITE" id="PS00455">
    <property type="entry name" value="AMP_BINDING"/>
    <property type="match status" value="1"/>
</dbReference>
<dbReference type="Gene3D" id="3.40.50.12780">
    <property type="entry name" value="N-terminal domain of ligase-like"/>
    <property type="match status" value="1"/>
</dbReference>
<dbReference type="GO" id="GO:0031177">
    <property type="term" value="F:phosphopantetheine binding"/>
    <property type="evidence" value="ECO:0007669"/>
    <property type="project" value="InterPro"/>
</dbReference>
<dbReference type="EMBL" id="CP034547">
    <property type="protein sequence ID" value="AZQ54634.1"/>
    <property type="molecule type" value="Genomic_DNA"/>
</dbReference>
<evidence type="ECO:0000313" key="5">
    <source>
        <dbReference type="Proteomes" id="UP000277191"/>
    </source>
</evidence>
<dbReference type="Pfam" id="PF13193">
    <property type="entry name" value="AMP-binding_C"/>
    <property type="match status" value="1"/>
</dbReference>
<dbReference type="InterPro" id="IPR036291">
    <property type="entry name" value="NAD(P)-bd_dom_sf"/>
</dbReference>
<dbReference type="Pfam" id="PF00550">
    <property type="entry name" value="PP-binding"/>
    <property type="match status" value="1"/>
</dbReference>
<dbReference type="InterPro" id="IPR013120">
    <property type="entry name" value="FAR_NAD-bd"/>
</dbReference>
<dbReference type="PANTHER" id="PTHR44845:SF6">
    <property type="entry name" value="BETA-ALANINE-ACTIVATING ENZYME"/>
    <property type="match status" value="1"/>
</dbReference>
<evidence type="ECO:0000259" key="3">
    <source>
        <dbReference type="PROSITE" id="PS50075"/>
    </source>
</evidence>
<dbReference type="NCBIfam" id="TIGR01733">
    <property type="entry name" value="AA-adenyl-dom"/>
    <property type="match status" value="1"/>
</dbReference>
<accession>A0A3S9NG21</accession>
<dbReference type="PROSITE" id="PS50075">
    <property type="entry name" value="CARRIER"/>
    <property type="match status" value="1"/>
</dbReference>
<dbReference type="Pfam" id="PF07993">
    <property type="entry name" value="NAD_binding_4"/>
    <property type="match status" value="1"/>
</dbReference>
<dbReference type="InterPro" id="IPR020845">
    <property type="entry name" value="AMP-binding_CS"/>
</dbReference>
<dbReference type="FunFam" id="3.40.50.980:FF:000001">
    <property type="entry name" value="Non-ribosomal peptide synthetase"/>
    <property type="match status" value="1"/>
</dbReference>
<dbReference type="InterPro" id="IPR006162">
    <property type="entry name" value="Ppantetheine_attach_site"/>
</dbReference>
<proteinExistence type="predicted"/>
<protein>
    <submittedName>
        <fullName evidence="4">Amino acid adenylation domain-containing protein</fullName>
    </submittedName>
</protein>
<dbReference type="InterPro" id="IPR009081">
    <property type="entry name" value="PP-bd_ACP"/>
</dbReference>
<dbReference type="InterPro" id="IPR010080">
    <property type="entry name" value="Thioester_reductase-like_dom"/>
</dbReference>
<dbReference type="RefSeq" id="WP_126367587.1">
    <property type="nucleotide sequence ID" value="NZ_CP034547.1"/>
</dbReference>
<feature type="domain" description="Carrier" evidence="3">
    <location>
        <begin position="509"/>
        <end position="584"/>
    </location>
</feature>
<dbReference type="PROSITE" id="PS00012">
    <property type="entry name" value="PHOSPHOPANTETHEINE"/>
    <property type="match status" value="1"/>
</dbReference>
<keyword evidence="1" id="KW-0596">Phosphopantetheine</keyword>
<gene>
    <name evidence="4" type="ORF">D5R55_27425</name>
</gene>
<dbReference type="Proteomes" id="UP000277191">
    <property type="component" value="Chromosome 3"/>
</dbReference>
<dbReference type="CDD" id="cd05930">
    <property type="entry name" value="A_NRPS"/>
    <property type="match status" value="1"/>
</dbReference>
<dbReference type="InterPro" id="IPR020806">
    <property type="entry name" value="PKS_PP-bd"/>
</dbReference>
<dbReference type="SUPFAM" id="SSF51735">
    <property type="entry name" value="NAD(P)-binding Rossmann-fold domains"/>
    <property type="match status" value="1"/>
</dbReference>
<evidence type="ECO:0000256" key="1">
    <source>
        <dbReference type="ARBA" id="ARBA00022450"/>
    </source>
</evidence>
<dbReference type="InterPro" id="IPR042099">
    <property type="entry name" value="ANL_N_sf"/>
</dbReference>
<dbReference type="Pfam" id="PF00501">
    <property type="entry name" value="AMP-binding"/>
    <property type="match status" value="1"/>
</dbReference>
<dbReference type="AlphaFoldDB" id="A0A3S9NG21"/>
<dbReference type="Gene3D" id="1.10.1200.10">
    <property type="entry name" value="ACP-like"/>
    <property type="match status" value="1"/>
</dbReference>
<sequence length="1011" mass="110850">MTTQSNVLEKFQVHAKRDGDAPAVVSEHARVSYRELDRRSDAVASALQARGIGNGSLVPIEASRNAEFIVGILGILKAGATYVPIDDRYPAARKHYILQQCNAALALTTRAAPRDAAMPFASVAALSAQRTEHDDACATPLADARDEAIYVIFTSGSTGAPKGVIVEHAAVAALVDWHNTRFEMNAASRATLMAGLGFDVSQWEIWSTLCAGATLFLPDDETRLDADALVAFLVRHGITHAYVPTVMVADVVGAGQPTDLKLKYLFTAGEKLGPVDTDNIDYTLIDYYGPTEATIFATWHVVPSATLGRPASIGRPVGDTEILILNDAGEAVTGSDVGEICIGGPGLARGYLGNPALTREKFRPHPRQPDQLLYHTGDLGRWLNDGAIQFLGRLDDQVKIRGNLVELSEIQAALVRSGEVRNAVVLALRNAAGAGMELVAFVVPRDPVQPPARTIEALKASVRQALPDYMWPVGHVLLADVPVTANGKTDRAALERRYRDAPRDRTELEPYTAVERIVADAFAALIGHASFRKADRFFDIGGNSLLTAKLARALSEAVGTKMLIRDVYEHQSVEALAGEIERRVATTAPAIEREPVYALENDIRVPEQADFSGPFDDALLAAPRTILLTGATGFVGVHLLAELLATTSAVVHCLVRAPDAASGWARIDEKLRAYDVSLRPDERSRIRVWSGDLTQARFGLDEHDYATLADAIDVVYHSASAVNFIQPYSYMKKINVDGLTQILAFAGHRRTKALILLSTISVYSWGHRFTGKTVMTEADDIDQNLPAVLEDIGYTRSKWVMEKMADLAARRGLPLMTFRLGYATFHGETGVSADYQWWGRLVKTCIALGTVPDLHDLREGLTSVDYMTKAIARISRDPAALGRKFNLINSPETDITLKEFFSRLERYFGMRFRVVPYRAWLDAWKTDIDAPLYPLLSLFDDNIRDGMSTVELYQNNYVWDCRNAIEFLEGSGIEQPAFSREQLARYLERSIGYRVGATPDNAARTARSASR</sequence>
<dbReference type="SUPFAM" id="SSF47336">
    <property type="entry name" value="ACP-like"/>
    <property type="match status" value="1"/>
</dbReference>
<evidence type="ECO:0000313" key="4">
    <source>
        <dbReference type="EMBL" id="AZQ54634.1"/>
    </source>
</evidence>
<dbReference type="InterPro" id="IPR036736">
    <property type="entry name" value="ACP-like_sf"/>
</dbReference>
<dbReference type="NCBIfam" id="TIGR01746">
    <property type="entry name" value="Thioester-redct"/>
    <property type="match status" value="1"/>
</dbReference>
<dbReference type="Gene3D" id="3.40.50.720">
    <property type="entry name" value="NAD(P)-binding Rossmann-like Domain"/>
    <property type="match status" value="1"/>
</dbReference>
<dbReference type="Gene3D" id="3.30.300.30">
    <property type="match status" value="1"/>
</dbReference>
<dbReference type="InterPro" id="IPR025110">
    <property type="entry name" value="AMP-bd_C"/>
</dbReference>
<dbReference type="InterPro" id="IPR000873">
    <property type="entry name" value="AMP-dep_synth/lig_dom"/>
</dbReference>
<dbReference type="PANTHER" id="PTHR44845">
    <property type="entry name" value="CARRIER DOMAIN-CONTAINING PROTEIN"/>
    <property type="match status" value="1"/>
</dbReference>
<keyword evidence="2" id="KW-0597">Phosphoprotein</keyword>
<dbReference type="SUPFAM" id="SSF56801">
    <property type="entry name" value="Acetyl-CoA synthetase-like"/>
    <property type="match status" value="1"/>
</dbReference>
<dbReference type="InterPro" id="IPR045851">
    <property type="entry name" value="AMP-bd_C_sf"/>
</dbReference>
<name>A0A3S9NG21_9BURK</name>